<comment type="similarity">
    <text evidence="2">Belongs to the RNase E/G family.</text>
</comment>
<dbReference type="GO" id="GO:0003723">
    <property type="term" value="F:RNA binding"/>
    <property type="evidence" value="ECO:0007669"/>
    <property type="project" value="UniProtKB-KW"/>
</dbReference>
<dbReference type="SMART" id="SM00316">
    <property type="entry name" value="S1"/>
    <property type="match status" value="1"/>
</dbReference>
<accession>A0A3G3MHQ6</accession>
<dbReference type="Pfam" id="PF10150">
    <property type="entry name" value="RNase_E_G"/>
    <property type="match status" value="1"/>
</dbReference>
<evidence type="ECO:0000256" key="1">
    <source>
        <dbReference type="ARBA" id="ARBA00001946"/>
    </source>
</evidence>
<dbReference type="CDD" id="cd04453">
    <property type="entry name" value="S1_RNase_E"/>
    <property type="match status" value="1"/>
</dbReference>
<keyword evidence="4" id="KW-0378">Hydrolase</keyword>
<evidence type="ECO:0000313" key="9">
    <source>
        <dbReference type="EMBL" id="AYR06352.1"/>
    </source>
</evidence>
<dbReference type="InterPro" id="IPR004659">
    <property type="entry name" value="RNase_E/G"/>
</dbReference>
<dbReference type="InterPro" id="IPR012340">
    <property type="entry name" value="NA-bd_OB-fold"/>
</dbReference>
<proteinExistence type="inferred from homology"/>
<gene>
    <name evidence="9" type="primary">rne</name>
</gene>
<dbReference type="NCBIfam" id="TIGR00757">
    <property type="entry name" value="RNaseEG"/>
    <property type="match status" value="1"/>
</dbReference>
<comment type="function">
    <text evidence="7">Involved in intercistronic processing of primary transcripts from chloroplast operons. The endonucleolytic activity of the enzyme depends on the number of phosphates at the 5' end, is inhibited by structured RNA, and preferentially cleaves A/U-rich sequences.</text>
</comment>
<sequence length="484" mass="55656">MVQKIVISRFNNIAAILHNNKTQEIVAINDDYQVNDIYLGSVHKIFTGINAAFISLDGYRKSGFIHINDIKSLKRNRNVSQIAHILSINQFLLVQVIKEPTLNKGPRLTANINLFGRYTILMPFCNTICISRKIYDEHERSYLHALAVLIKPATMGLIIRSSATGINEEILLEDFRILKQQWYFIQKLAISVSGPSLLYKDEDLIKKIIRDFCHNNIQKIVIDSEDGLKQVRYFLNKWGTISSFDSIKVQLFAKPECILEQFNINNTILDALKPKVNLSLGGYIFIETYEALTIIDVNSGSFNRADNSKEVVLRTNCYAATEIAYQIRVRNINGVIIVDFIDMQSHRDQLQLLEHFNKVLSLDNAKPKIVQLSELGLVELTRRRRGRSLSELFDHRNVEYFSPDWNKKILINHNDWDKSSMIHKNINSLFFNKLFNMGRPIVSSNVICKNRAKGNTSQLISFLQLRYSFIVPLVLYSEIIDIGV</sequence>
<dbReference type="EMBL" id="MH281629">
    <property type="protein sequence ID" value="AYR06352.1"/>
    <property type="molecule type" value="Genomic_DNA"/>
</dbReference>
<evidence type="ECO:0000256" key="4">
    <source>
        <dbReference type="ARBA" id="ARBA00022801"/>
    </source>
</evidence>
<dbReference type="GO" id="GO:0006364">
    <property type="term" value="P:rRNA processing"/>
    <property type="evidence" value="ECO:0007669"/>
    <property type="project" value="TreeGrafter"/>
</dbReference>
<evidence type="ECO:0000259" key="8">
    <source>
        <dbReference type="PROSITE" id="PS50126"/>
    </source>
</evidence>
<dbReference type="Gene3D" id="2.40.50.140">
    <property type="entry name" value="Nucleic acid-binding proteins"/>
    <property type="match status" value="1"/>
</dbReference>
<dbReference type="GO" id="GO:0005737">
    <property type="term" value="C:cytoplasm"/>
    <property type="evidence" value="ECO:0007669"/>
    <property type="project" value="TreeGrafter"/>
</dbReference>
<protein>
    <submittedName>
        <fullName evidence="9">Ribonuclease E</fullName>
    </submittedName>
</protein>
<dbReference type="GO" id="GO:0004540">
    <property type="term" value="F:RNA nuclease activity"/>
    <property type="evidence" value="ECO:0007669"/>
    <property type="project" value="InterPro"/>
</dbReference>
<dbReference type="PROSITE" id="PS50126">
    <property type="entry name" value="S1"/>
    <property type="match status" value="1"/>
</dbReference>
<keyword evidence="6" id="KW-0694">RNA-binding</keyword>
<dbReference type="GO" id="GO:0046872">
    <property type="term" value="F:metal ion binding"/>
    <property type="evidence" value="ECO:0007669"/>
    <property type="project" value="UniProtKB-KW"/>
</dbReference>
<evidence type="ECO:0000256" key="3">
    <source>
        <dbReference type="ARBA" id="ARBA00022723"/>
    </source>
</evidence>
<evidence type="ECO:0000256" key="6">
    <source>
        <dbReference type="ARBA" id="ARBA00022884"/>
    </source>
</evidence>
<evidence type="ECO:0000256" key="2">
    <source>
        <dbReference type="ARBA" id="ARBA00005522"/>
    </source>
</evidence>
<dbReference type="SUPFAM" id="SSF50249">
    <property type="entry name" value="Nucleic acid-binding proteins"/>
    <property type="match status" value="1"/>
</dbReference>
<keyword evidence="9" id="KW-0934">Plastid</keyword>
<dbReference type="InterPro" id="IPR003029">
    <property type="entry name" value="S1_domain"/>
</dbReference>
<organism evidence="9">
    <name type="scientific">Renouxia sp</name>
    <dbReference type="NCBI Taxonomy" id="2485823"/>
    <lineage>
        <taxon>Eukaryota</taxon>
        <taxon>Rhodophyta</taxon>
        <taxon>Florideophyceae</taxon>
        <taxon>Corallinophycidae</taxon>
        <taxon>Rhodogorgonales</taxon>
        <taxon>Rhodogorgonaceae</taxon>
        <taxon>Renouxia</taxon>
    </lineage>
</organism>
<dbReference type="GO" id="GO:0016787">
    <property type="term" value="F:hydrolase activity"/>
    <property type="evidence" value="ECO:0007669"/>
    <property type="project" value="UniProtKB-KW"/>
</dbReference>
<dbReference type="PANTHER" id="PTHR30001:SF0">
    <property type="entry name" value="RIBONUCLEASE G"/>
    <property type="match status" value="1"/>
</dbReference>
<geneLocation type="plastid" evidence="9"/>
<keyword evidence="5" id="KW-0460">Magnesium</keyword>
<evidence type="ECO:0000256" key="7">
    <source>
        <dbReference type="ARBA" id="ARBA00023436"/>
    </source>
</evidence>
<dbReference type="AlphaFoldDB" id="A0A3G3MHQ6"/>
<comment type="cofactor">
    <cofactor evidence="1">
        <name>Mg(2+)</name>
        <dbReference type="ChEBI" id="CHEBI:18420"/>
    </cofactor>
</comment>
<dbReference type="PANTHER" id="PTHR30001">
    <property type="entry name" value="RIBONUCLEASE"/>
    <property type="match status" value="1"/>
</dbReference>
<feature type="domain" description="S1 motif" evidence="8">
    <location>
        <begin position="35"/>
        <end position="111"/>
    </location>
</feature>
<keyword evidence="3" id="KW-0479">Metal-binding</keyword>
<evidence type="ECO:0000256" key="5">
    <source>
        <dbReference type="ARBA" id="ARBA00022842"/>
    </source>
</evidence>
<reference evidence="9" key="1">
    <citation type="journal article" date="2018" name="Genome Biol. Evol.">
        <title>Mitochondrial and Plastid Genomes from Coralline Red Algae Provide Insights into the Incongruent Evolutionary Histories of Organelles.</title>
        <authorList>
            <person name="Lee J."/>
            <person name="Song H.J."/>
            <person name="In Park S."/>
            <person name="Lee Y.M."/>
            <person name="Jeong S.Y."/>
            <person name="Oh Cho T."/>
            <person name="Kim J.H."/>
            <person name="Choi H.G."/>
            <person name="Choi C.G."/>
            <person name="Nelson W.A."/>
            <person name="Fredericq S."/>
            <person name="Bhattacharya D."/>
            <person name="Su Yoon H."/>
        </authorList>
    </citation>
    <scope>NUCLEOTIDE SEQUENCE</scope>
</reference>
<name>A0A3G3MHQ6_9FLOR</name>
<dbReference type="InterPro" id="IPR019307">
    <property type="entry name" value="RNA-bd_AU-1/RNase_E/G"/>
</dbReference>